<dbReference type="AlphaFoldDB" id="A0AAT9HJI8"/>
<sequence length="82" mass="8786">MDQVHDLFAGAARVLPERAGELPGAPGEEVLQRGLLAPGTGQPLLGQRLGQRVHAVQRHPAHLPGNLAAYTAPIRVPYEKPR</sequence>
<reference evidence="1" key="1">
    <citation type="submission" date="2024-06" db="EMBL/GenBank/DDBJ databases">
        <authorList>
            <consortium name="consrtm"/>
            <person name="Uemura M."/>
            <person name="Terahara T."/>
        </authorList>
    </citation>
    <scope>NUCLEOTIDE SEQUENCE</scope>
    <source>
        <strain evidence="1">KM77-8</strain>
    </source>
</reference>
<protein>
    <submittedName>
        <fullName evidence="1">Uncharacterized protein</fullName>
    </submittedName>
</protein>
<accession>A0AAT9HJI8</accession>
<reference evidence="1" key="2">
    <citation type="submission" date="2024-07" db="EMBL/GenBank/DDBJ databases">
        <title>Streptomyces haneummycinica sp. nov., a new antibiotic-producing actinobacterium isolated from marine sediment.</title>
        <authorList>
            <person name="Uemura M."/>
            <person name="Hamada M."/>
            <person name="Hirano S."/>
            <person name="Kobayashi K."/>
            <person name="Ohshiro T."/>
            <person name="Kobayashi T."/>
            <person name="Terahara T."/>
        </authorList>
    </citation>
    <scope>NUCLEOTIDE SEQUENCE</scope>
    <source>
        <strain evidence="1">KM77-8</strain>
    </source>
</reference>
<name>A0AAT9HJI8_9ACTN</name>
<dbReference type="EMBL" id="AP035768">
    <property type="protein sequence ID" value="BFO17596.1"/>
    <property type="molecule type" value="Genomic_DNA"/>
</dbReference>
<proteinExistence type="predicted"/>
<gene>
    <name evidence="1" type="ORF">SHKM778_39840</name>
</gene>
<organism evidence="1">
    <name type="scientific">Streptomyces haneummycinicus</name>
    <dbReference type="NCBI Taxonomy" id="3074435"/>
    <lineage>
        <taxon>Bacteria</taxon>
        <taxon>Bacillati</taxon>
        <taxon>Actinomycetota</taxon>
        <taxon>Actinomycetes</taxon>
        <taxon>Kitasatosporales</taxon>
        <taxon>Streptomycetaceae</taxon>
        <taxon>Streptomyces</taxon>
    </lineage>
</organism>
<evidence type="ECO:0000313" key="1">
    <source>
        <dbReference type="EMBL" id="BFO17596.1"/>
    </source>
</evidence>